<dbReference type="KEGG" id="dli:dnl_20040"/>
<dbReference type="Proteomes" id="UP000663720">
    <property type="component" value="Chromosome"/>
</dbReference>
<dbReference type="AlphaFoldDB" id="A0A975B6T5"/>
<gene>
    <name evidence="2" type="ORF">dnl_20040</name>
</gene>
<sequence length="131" mass="15052">MQGKNPETIPGLAARSRMAGAKVLVWYFLNQDGQDYFRIFRIVLLILGILLHPGYLDSKFKDGRDYFRIFRIGLLILGILLHPGYLDSKFKDGQDYFRIFRIGELILGILLHPGYLDSNLRMVRIISGYSG</sequence>
<protein>
    <submittedName>
        <fullName evidence="2">Uncharacterized protein</fullName>
    </submittedName>
</protein>
<keyword evidence="1" id="KW-1133">Transmembrane helix</keyword>
<feature type="transmembrane region" description="Helical" evidence="1">
    <location>
        <begin position="36"/>
        <end position="56"/>
    </location>
</feature>
<evidence type="ECO:0000313" key="3">
    <source>
        <dbReference type="Proteomes" id="UP000663720"/>
    </source>
</evidence>
<accession>A0A975B6T5</accession>
<proteinExistence type="predicted"/>
<dbReference type="EMBL" id="CP061799">
    <property type="protein sequence ID" value="QTA79727.1"/>
    <property type="molecule type" value="Genomic_DNA"/>
</dbReference>
<keyword evidence="1" id="KW-0472">Membrane</keyword>
<dbReference type="RefSeq" id="WP_207691444.1">
    <property type="nucleotide sequence ID" value="NZ_CP061799.1"/>
</dbReference>
<evidence type="ECO:0000313" key="2">
    <source>
        <dbReference type="EMBL" id="QTA79727.1"/>
    </source>
</evidence>
<reference evidence="2" key="1">
    <citation type="journal article" date="2021" name="Microb. Physiol.">
        <title>Proteogenomic Insights into the Physiology of Marine, Sulfate-Reducing, Filamentous Desulfonema limicola and Desulfonema magnum.</title>
        <authorList>
            <person name="Schnaars V."/>
            <person name="Wohlbrand L."/>
            <person name="Scheve S."/>
            <person name="Hinrichs C."/>
            <person name="Reinhardt R."/>
            <person name="Rabus R."/>
        </authorList>
    </citation>
    <scope>NUCLEOTIDE SEQUENCE</scope>
    <source>
        <strain evidence="2">5ac10</strain>
    </source>
</reference>
<feature type="transmembrane region" description="Helical" evidence="1">
    <location>
        <begin position="98"/>
        <end position="116"/>
    </location>
</feature>
<organism evidence="2 3">
    <name type="scientific">Desulfonema limicola</name>
    <dbReference type="NCBI Taxonomy" id="45656"/>
    <lineage>
        <taxon>Bacteria</taxon>
        <taxon>Pseudomonadati</taxon>
        <taxon>Thermodesulfobacteriota</taxon>
        <taxon>Desulfobacteria</taxon>
        <taxon>Desulfobacterales</taxon>
        <taxon>Desulfococcaceae</taxon>
        <taxon>Desulfonema</taxon>
    </lineage>
</organism>
<keyword evidence="1" id="KW-0812">Transmembrane</keyword>
<evidence type="ECO:0000256" key="1">
    <source>
        <dbReference type="SAM" id="Phobius"/>
    </source>
</evidence>
<keyword evidence="3" id="KW-1185">Reference proteome</keyword>
<name>A0A975B6T5_9BACT</name>
<feature type="transmembrane region" description="Helical" evidence="1">
    <location>
        <begin position="68"/>
        <end position="86"/>
    </location>
</feature>